<evidence type="ECO:0000259" key="1">
    <source>
        <dbReference type="Pfam" id="PF01738"/>
    </source>
</evidence>
<reference evidence="2 3" key="1">
    <citation type="journal article" date="2016" name="Front. Microbiol.">
        <title>Genomic Resource of Rice Seed Associated Bacteria.</title>
        <authorList>
            <person name="Midha S."/>
            <person name="Bansal K."/>
            <person name="Sharma S."/>
            <person name="Kumar N."/>
            <person name="Patil P.P."/>
            <person name="Chaudhry V."/>
            <person name="Patil P.B."/>
        </authorList>
    </citation>
    <scope>NUCLEOTIDE SEQUENCE [LARGE SCALE GENOMIC DNA]</scope>
    <source>
        <strain evidence="2 3">RSA3</strain>
    </source>
</reference>
<dbReference type="EMBL" id="LDRV01000087">
    <property type="protein sequence ID" value="KTS09417.1"/>
    <property type="molecule type" value="Genomic_DNA"/>
</dbReference>
<dbReference type="Gene3D" id="3.40.50.1820">
    <property type="entry name" value="alpha/beta hydrolase"/>
    <property type="match status" value="1"/>
</dbReference>
<protein>
    <recommendedName>
        <fullName evidence="1">Dienelactone hydrolase domain-containing protein</fullName>
    </recommendedName>
</protein>
<dbReference type="InterPro" id="IPR029058">
    <property type="entry name" value="AB_hydrolase_fold"/>
</dbReference>
<dbReference type="Proteomes" id="UP000072189">
    <property type="component" value="Unassembled WGS sequence"/>
</dbReference>
<evidence type="ECO:0000313" key="2">
    <source>
        <dbReference type="EMBL" id="KTS09417.1"/>
    </source>
</evidence>
<sequence length="175" mass="19015">MFAPGYADDDLSDFDDAFKDDDVTVTFVTNADFASVVNAIDDAHTAPVALVSLGAEAIEAWKSLPILRDKVRSTTFVSVPAAANLEVHQFANLPIFDLHSEEDKRTAEAHQPIHDGLSAAGVPHEMVVYGQVQGEFFAIGKPGYDRATSLDAAKRVHDWVMTSLLTDDLREVRSG</sequence>
<comment type="caution">
    <text evidence="2">The sequence shown here is derived from an EMBL/GenBank/DDBJ whole genome shotgun (WGS) entry which is preliminary data.</text>
</comment>
<accession>A0A147F5H4</accession>
<dbReference type="GO" id="GO:0016787">
    <property type="term" value="F:hydrolase activity"/>
    <property type="evidence" value="ECO:0007669"/>
    <property type="project" value="InterPro"/>
</dbReference>
<dbReference type="AlphaFoldDB" id="A0A147F5H4"/>
<dbReference type="InterPro" id="IPR002925">
    <property type="entry name" value="Dienelactn_hydro"/>
</dbReference>
<proteinExistence type="predicted"/>
<dbReference type="Pfam" id="PF01738">
    <property type="entry name" value="DLH"/>
    <property type="match status" value="1"/>
</dbReference>
<feature type="domain" description="Dienelactone hydrolase" evidence="1">
    <location>
        <begin position="85"/>
        <end position="161"/>
    </location>
</feature>
<dbReference type="PATRIC" id="fig|2033.7.peg.3486"/>
<organism evidence="2 3">
    <name type="scientific">Microbacterium testaceum</name>
    <name type="common">Aureobacterium testaceum</name>
    <name type="synonym">Brevibacterium testaceum</name>
    <dbReference type="NCBI Taxonomy" id="2033"/>
    <lineage>
        <taxon>Bacteria</taxon>
        <taxon>Bacillati</taxon>
        <taxon>Actinomycetota</taxon>
        <taxon>Actinomycetes</taxon>
        <taxon>Micrococcales</taxon>
        <taxon>Microbacteriaceae</taxon>
        <taxon>Microbacterium</taxon>
    </lineage>
</organism>
<evidence type="ECO:0000313" key="3">
    <source>
        <dbReference type="Proteomes" id="UP000072189"/>
    </source>
</evidence>
<name>A0A147F5H4_MICTE</name>
<gene>
    <name evidence="2" type="ORF">RSA3_13390</name>
</gene>
<dbReference type="RefSeq" id="WP_058614688.1">
    <property type="nucleotide sequence ID" value="NZ_LDRV01000087.1"/>
</dbReference>